<dbReference type="PIRSF" id="PIRSF000390">
    <property type="entry name" value="PLP_StrS"/>
    <property type="match status" value="1"/>
</dbReference>
<organism evidence="4">
    <name type="scientific">Xanthomonas euvesicatoria</name>
    <dbReference type="NCBI Taxonomy" id="456327"/>
    <lineage>
        <taxon>Bacteria</taxon>
        <taxon>Pseudomonadati</taxon>
        <taxon>Pseudomonadota</taxon>
        <taxon>Gammaproteobacteria</taxon>
        <taxon>Lysobacterales</taxon>
        <taxon>Lysobacteraceae</taxon>
        <taxon>Xanthomonas</taxon>
    </lineage>
</organism>
<comment type="caution">
    <text evidence="4">The sequence shown here is derived from an EMBL/GenBank/DDBJ whole genome shotgun (WGS) entry which is preliminary data.</text>
</comment>
<gene>
    <name evidence="4" type="ORF">G3W62_12600</name>
</gene>
<dbReference type="Pfam" id="PF01041">
    <property type="entry name" value="DegT_DnrJ_EryC1"/>
    <property type="match status" value="1"/>
</dbReference>
<comment type="similarity">
    <text evidence="2 3">Belongs to the DegT/DnrJ/EryC1 family.</text>
</comment>
<name>A0A6B3KH84_XANEU</name>
<evidence type="ECO:0000313" key="4">
    <source>
        <dbReference type="EMBL" id="NEK73611.1"/>
    </source>
</evidence>
<dbReference type="EMBL" id="JAAGYV010000082">
    <property type="protein sequence ID" value="NEK73611.1"/>
    <property type="molecule type" value="Genomic_DNA"/>
</dbReference>
<sequence>MDALIPVNSLSRHIAPIQDALSQIATTIVASGYYVLGPNVKAFEQEFANYCGSRHCVSVANGTDALELSLKALGVGPEDTVAVVANAAMYGTSAVLACGASPVFVDTEAGTGLMAVPALEAMLAGDCAPAAVIVTHLYGQLADIEAIVALCQPRGIKVVEDCAQAHGAERNGRRAGSFGDIASFSFYPTKNLGALGDGGAIVTNHDDLAIRAAQLRQYGWTAKYTNTLRGGRNSRLDELQAAMLRHMLPLLDGWNQRRRDIANRYAQGLSNPRIEVCGVVGADNVAHLYVVRCDDREQLRSHLQSAGVQTEIHYPLCDHRQPCHEGAFDSVVLPNTEADAVRVTTLPCFPELTDEEIDRVVEACNRF</sequence>
<keyword evidence="4" id="KW-0032">Aminotransferase</keyword>
<dbReference type="OMA" id="WGERWER"/>
<dbReference type="GO" id="GO:0030170">
    <property type="term" value="F:pyridoxal phosphate binding"/>
    <property type="evidence" value="ECO:0007669"/>
    <property type="project" value="TreeGrafter"/>
</dbReference>
<keyword evidence="4" id="KW-0808">Transferase</keyword>
<dbReference type="CDD" id="cd00616">
    <property type="entry name" value="AHBA_syn"/>
    <property type="match status" value="1"/>
</dbReference>
<dbReference type="SUPFAM" id="SSF53383">
    <property type="entry name" value="PLP-dependent transferases"/>
    <property type="match status" value="1"/>
</dbReference>
<dbReference type="InterPro" id="IPR015421">
    <property type="entry name" value="PyrdxlP-dep_Trfase_major"/>
</dbReference>
<dbReference type="PANTHER" id="PTHR30244">
    <property type="entry name" value="TRANSAMINASE"/>
    <property type="match status" value="1"/>
</dbReference>
<keyword evidence="1 3" id="KW-0663">Pyridoxal phosphate</keyword>
<reference evidence="4" key="1">
    <citation type="submission" date="2019-11" db="EMBL/GenBank/DDBJ databases">
        <title>Genome-resolved metagenomics to study the prevalence of co-infection and intraspecific heterogeneity among plant pathogen metapopulations.</title>
        <authorList>
            <person name="Newberry E."/>
            <person name="Bhandari R."/>
            <person name="Kemble J."/>
            <person name="Sikora E."/>
            <person name="Potnis N."/>
        </authorList>
    </citation>
    <scope>NUCLEOTIDE SEQUENCE</scope>
    <source>
        <strain evidence="4">Xe_Pep_Tuscaloosa_18b</strain>
    </source>
</reference>
<protein>
    <submittedName>
        <fullName evidence="4">DegT/DnrJ/EryC1/StrS family aminotransferase</fullName>
    </submittedName>
</protein>
<dbReference type="RefSeq" id="WP_011348615.1">
    <property type="nucleotide sequence ID" value="NZ_CP018467.1"/>
</dbReference>
<dbReference type="InterPro" id="IPR000653">
    <property type="entry name" value="DegT/StrS_aminotransferase"/>
</dbReference>
<dbReference type="PANTHER" id="PTHR30244:SF36">
    <property type="entry name" value="3-OXO-GLUCOSE-6-PHOSPHATE:GLUTAMATE AMINOTRANSFERASE"/>
    <property type="match status" value="1"/>
</dbReference>
<proteinExistence type="inferred from homology"/>
<evidence type="ECO:0000256" key="3">
    <source>
        <dbReference type="RuleBase" id="RU004508"/>
    </source>
</evidence>
<dbReference type="Gene3D" id="3.40.640.10">
    <property type="entry name" value="Type I PLP-dependent aspartate aminotransferase-like (Major domain)"/>
    <property type="match status" value="1"/>
</dbReference>
<dbReference type="GO" id="GO:0008483">
    <property type="term" value="F:transaminase activity"/>
    <property type="evidence" value="ECO:0007669"/>
    <property type="project" value="UniProtKB-KW"/>
</dbReference>
<dbReference type="AlphaFoldDB" id="A0A6B3KH84"/>
<evidence type="ECO:0000256" key="2">
    <source>
        <dbReference type="ARBA" id="ARBA00037999"/>
    </source>
</evidence>
<dbReference type="GO" id="GO:0000271">
    <property type="term" value="P:polysaccharide biosynthetic process"/>
    <property type="evidence" value="ECO:0007669"/>
    <property type="project" value="TreeGrafter"/>
</dbReference>
<dbReference type="InterPro" id="IPR015422">
    <property type="entry name" value="PyrdxlP-dep_Trfase_small"/>
</dbReference>
<evidence type="ECO:0000256" key="1">
    <source>
        <dbReference type="ARBA" id="ARBA00022898"/>
    </source>
</evidence>
<dbReference type="InterPro" id="IPR015424">
    <property type="entry name" value="PyrdxlP-dep_Trfase"/>
</dbReference>
<accession>A0A6B3KH84</accession>
<dbReference type="Gene3D" id="3.90.1150.10">
    <property type="entry name" value="Aspartate Aminotransferase, domain 1"/>
    <property type="match status" value="1"/>
</dbReference>